<dbReference type="SUPFAM" id="SSF53335">
    <property type="entry name" value="S-adenosyl-L-methionine-dependent methyltransferases"/>
    <property type="match status" value="1"/>
</dbReference>
<name>A0A022L0H1_9MICO</name>
<dbReference type="Proteomes" id="UP000019754">
    <property type="component" value="Unassembled WGS sequence"/>
</dbReference>
<organism evidence="2 3">
    <name type="scientific">Brachybacterium muris UCD-AY4</name>
    <dbReference type="NCBI Taxonomy" id="1249481"/>
    <lineage>
        <taxon>Bacteria</taxon>
        <taxon>Bacillati</taxon>
        <taxon>Actinomycetota</taxon>
        <taxon>Actinomycetes</taxon>
        <taxon>Micrococcales</taxon>
        <taxon>Dermabacteraceae</taxon>
        <taxon>Brachybacterium</taxon>
    </lineage>
</organism>
<comment type="caution">
    <text evidence="2">The sequence shown here is derived from an EMBL/GenBank/DDBJ whole genome shotgun (WGS) entry which is preliminary data.</text>
</comment>
<feature type="region of interest" description="Disordered" evidence="1">
    <location>
        <begin position="16"/>
        <end position="38"/>
    </location>
</feature>
<dbReference type="STRING" id="1249481.D641_0104415"/>
<evidence type="ECO:0000256" key="1">
    <source>
        <dbReference type="SAM" id="MobiDB-lite"/>
    </source>
</evidence>
<evidence type="ECO:0008006" key="4">
    <source>
        <dbReference type="Google" id="ProtNLM"/>
    </source>
</evidence>
<dbReference type="RefSeq" id="WP_017822595.1">
    <property type="nucleotide sequence ID" value="NZ_AORC01000004.1"/>
</dbReference>
<gene>
    <name evidence="2" type="ORF">D641_0104415</name>
</gene>
<dbReference type="HOGENOM" id="CLU_1173655_0_0_11"/>
<dbReference type="Gene3D" id="3.40.50.150">
    <property type="entry name" value="Vaccinia Virus protein VP39"/>
    <property type="match status" value="1"/>
</dbReference>
<dbReference type="EMBL" id="AORC01000004">
    <property type="protein sequence ID" value="EYT50573.1"/>
    <property type="molecule type" value="Genomic_DNA"/>
</dbReference>
<reference evidence="2 3" key="1">
    <citation type="journal article" date="2013" name="Genome Announc.">
        <title>Draft genome sequence of an Actinobacterium, Brachybacterium muris strain UCD-AY4.</title>
        <authorList>
            <person name="Lo J.R."/>
            <person name="Lang J.M."/>
            <person name="Darling A.E."/>
            <person name="Eisen J.A."/>
            <person name="Coil D.A."/>
        </authorList>
    </citation>
    <scope>NUCLEOTIDE SEQUENCE [LARGE SCALE GENOMIC DNA]</scope>
    <source>
        <strain evidence="2 3">UCD-AY4</strain>
    </source>
</reference>
<protein>
    <recommendedName>
        <fullName evidence="4">SAM-dependent methyltransferase</fullName>
    </recommendedName>
</protein>
<dbReference type="InterPro" id="IPR029063">
    <property type="entry name" value="SAM-dependent_MTases_sf"/>
</dbReference>
<proteinExistence type="predicted"/>
<sequence length="236" mass="25543">MVDQDRLQQWRQVVAQEARAGNGSDTETADRQEIPGFAEQDAPWRFETLVANLSQTADRVLDLGEELPEAADGTYDLVVCRFGAFDAHDVAGLLQPDGTFLTEQAGSDDLAEVLDDLGGASSEPSVPRASLMDMENSLVRAGLTIERADAFRGKYTFDDPGALLRYTARMPWLPSVQPDAPGLDATLTELASHFEEGPLEATASRFVLLARAPGIPDSGRLDLSSLPDDDLEVPRV</sequence>
<keyword evidence="3" id="KW-1185">Reference proteome</keyword>
<dbReference type="AlphaFoldDB" id="A0A022L0H1"/>
<evidence type="ECO:0000313" key="3">
    <source>
        <dbReference type="Proteomes" id="UP000019754"/>
    </source>
</evidence>
<dbReference type="InterPro" id="IPR052939">
    <property type="entry name" value="23S_rRNA_MeTrnsfrase_RlmA"/>
</dbReference>
<evidence type="ECO:0000313" key="2">
    <source>
        <dbReference type="EMBL" id="EYT50573.1"/>
    </source>
</evidence>
<dbReference type="PANTHER" id="PTHR43460">
    <property type="entry name" value="METHYLTRANSFERASE"/>
    <property type="match status" value="1"/>
</dbReference>
<dbReference type="OrthoDB" id="9795864at2"/>
<accession>A0A022L0H1</accession>
<dbReference type="PANTHER" id="PTHR43460:SF1">
    <property type="entry name" value="METHYLTRANSFERASE TYPE 11 DOMAIN-CONTAINING PROTEIN"/>
    <property type="match status" value="1"/>
</dbReference>